<sequence>MDLNKTLLIGSWILQVVVAVILAQTLFFKFSGAEESVYIFKTLGLEPWGRIGSGIAELIAVILLLYPRTTTIGAILALGVICGAIMSHLTKRGIEVQGDGGLLFGLAIVVFVGSLAILVIRREQIPVIGSWLFGSDRPVTPALVPSGSLPPIAG</sequence>
<evidence type="ECO:0000256" key="1">
    <source>
        <dbReference type="ARBA" id="ARBA00004141"/>
    </source>
</evidence>
<dbReference type="Proteomes" id="UP000593765">
    <property type="component" value="Chromosome"/>
</dbReference>
<feature type="transmembrane region" description="Helical" evidence="5">
    <location>
        <begin position="102"/>
        <end position="120"/>
    </location>
</feature>
<evidence type="ECO:0000313" key="7">
    <source>
        <dbReference type="Proteomes" id="UP000593765"/>
    </source>
</evidence>
<feature type="transmembrane region" description="Helical" evidence="5">
    <location>
        <begin position="7"/>
        <end position="28"/>
    </location>
</feature>
<dbReference type="InterPro" id="IPR032808">
    <property type="entry name" value="DoxX"/>
</dbReference>
<dbReference type="AlphaFoldDB" id="A0A7M2WVN1"/>
<gene>
    <name evidence="6" type="ORF">IPV69_25695</name>
</gene>
<proteinExistence type="predicted"/>
<dbReference type="RefSeq" id="WP_206292592.1">
    <property type="nucleotide sequence ID" value="NZ_CP063458.1"/>
</dbReference>
<reference evidence="6 7" key="1">
    <citation type="submission" date="2020-10" db="EMBL/GenBank/DDBJ databases">
        <title>Wide distribution of Phycisphaera-like planctomycetes from WD2101 soil group in peatlands and genome analysis of the first cultivated representative.</title>
        <authorList>
            <person name="Dedysh S.N."/>
            <person name="Beletsky A.V."/>
            <person name="Ivanova A."/>
            <person name="Kulichevskaya I.S."/>
            <person name="Suzina N.E."/>
            <person name="Philippov D.A."/>
            <person name="Rakitin A.L."/>
            <person name="Mardanov A.V."/>
            <person name="Ravin N.V."/>
        </authorList>
    </citation>
    <scope>NUCLEOTIDE SEQUENCE [LARGE SCALE GENOMIC DNA]</scope>
    <source>
        <strain evidence="6 7">M1803</strain>
    </source>
</reference>
<evidence type="ECO:0000256" key="2">
    <source>
        <dbReference type="ARBA" id="ARBA00022692"/>
    </source>
</evidence>
<comment type="subcellular location">
    <subcellularLocation>
        <location evidence="1">Membrane</location>
        <topology evidence="1">Multi-pass membrane protein</topology>
    </subcellularLocation>
</comment>
<feature type="transmembrane region" description="Helical" evidence="5">
    <location>
        <begin position="48"/>
        <end position="66"/>
    </location>
</feature>
<evidence type="ECO:0000256" key="4">
    <source>
        <dbReference type="ARBA" id="ARBA00023136"/>
    </source>
</evidence>
<organism evidence="6 7">
    <name type="scientific">Humisphaera borealis</name>
    <dbReference type="NCBI Taxonomy" id="2807512"/>
    <lineage>
        <taxon>Bacteria</taxon>
        <taxon>Pseudomonadati</taxon>
        <taxon>Planctomycetota</taxon>
        <taxon>Phycisphaerae</taxon>
        <taxon>Tepidisphaerales</taxon>
        <taxon>Tepidisphaeraceae</taxon>
        <taxon>Humisphaera</taxon>
    </lineage>
</organism>
<dbReference type="GO" id="GO:0016020">
    <property type="term" value="C:membrane"/>
    <property type="evidence" value="ECO:0007669"/>
    <property type="project" value="UniProtKB-SubCell"/>
</dbReference>
<evidence type="ECO:0000313" key="6">
    <source>
        <dbReference type="EMBL" id="QOV89545.1"/>
    </source>
</evidence>
<evidence type="ECO:0000256" key="3">
    <source>
        <dbReference type="ARBA" id="ARBA00022989"/>
    </source>
</evidence>
<keyword evidence="3 5" id="KW-1133">Transmembrane helix</keyword>
<protein>
    <submittedName>
        <fullName evidence="6">DoxX family protein</fullName>
    </submittedName>
</protein>
<dbReference type="KEGG" id="hbs:IPV69_25695"/>
<keyword evidence="4 5" id="KW-0472">Membrane</keyword>
<accession>A0A7M2WVN1</accession>
<keyword evidence="7" id="KW-1185">Reference proteome</keyword>
<evidence type="ECO:0000256" key="5">
    <source>
        <dbReference type="SAM" id="Phobius"/>
    </source>
</evidence>
<feature type="transmembrane region" description="Helical" evidence="5">
    <location>
        <begin position="73"/>
        <end position="90"/>
    </location>
</feature>
<keyword evidence="2 5" id="KW-0812">Transmembrane</keyword>
<name>A0A7M2WVN1_9BACT</name>
<dbReference type="EMBL" id="CP063458">
    <property type="protein sequence ID" value="QOV89545.1"/>
    <property type="molecule type" value="Genomic_DNA"/>
</dbReference>
<dbReference type="Pfam" id="PF13564">
    <property type="entry name" value="DoxX_2"/>
    <property type="match status" value="1"/>
</dbReference>